<reference evidence="6 8" key="3">
    <citation type="submission" date="2015-07" db="EMBL/GenBank/DDBJ databases">
        <title>Physiological, transcriptional responses and genome re-sequencing of acid resistant extremely thermoacidophilic Metallosphaera sedula SARC-M1.</title>
        <authorList>
            <person name="Ai C."/>
            <person name="McCarthy S."/>
            <person name="Eckrich V."/>
            <person name="Rudrappa D."/>
            <person name="Qiu G."/>
            <person name="Blum P."/>
        </authorList>
    </citation>
    <scope>NUCLEOTIDE SEQUENCE [LARGE SCALE GENOMIC DNA]</scope>
    <source>
        <strain evidence="6 8">SARC-M1</strain>
    </source>
</reference>
<dbReference type="GeneID" id="91755325"/>
<evidence type="ECO:0000313" key="8">
    <source>
        <dbReference type="Proteomes" id="UP000056255"/>
    </source>
</evidence>
<reference evidence="1 7" key="1">
    <citation type="journal article" date="2014" name="J. Bacteriol.">
        <title>Role of an Archaeal PitA Transporter in the Copper and Arsenic Resistance of Metallosphaera sedula, an Extreme Thermoacidophile.</title>
        <authorList>
            <person name="McCarthy S."/>
            <person name="Ai C."/>
            <person name="Wheaton G."/>
            <person name="Tevatia R."/>
            <person name="Eckrich V."/>
            <person name="Kelly R."/>
            <person name="Blum P."/>
        </authorList>
    </citation>
    <scope>NUCLEOTIDE SEQUENCE [LARGE SCALE GENOMIC DNA]</scope>
    <source>
        <strain evidence="1 7">CuR1</strain>
    </source>
</reference>
<dbReference type="InterPro" id="IPR027417">
    <property type="entry name" value="P-loop_NTPase"/>
</dbReference>
<dbReference type="AlphaFoldDB" id="A0A088E3W9"/>
<evidence type="ECO:0000313" key="10">
    <source>
        <dbReference type="Proteomes" id="UP000062398"/>
    </source>
</evidence>
<dbReference type="Proteomes" id="UP000029084">
    <property type="component" value="Chromosome"/>
</dbReference>
<protein>
    <submittedName>
        <fullName evidence="2">ATPase AAA</fullName>
    </submittedName>
</protein>
<sequence>MICTVPKVTVTTWNAKNVVLAGPTYRRYLEKTLLAVKNKDIASVIGQPGMGKTTILRKTQEEAPGLTFFLDLASKAEIEDEFWGKVDQFKIRELVLPTLRGKANKLGYGFLRRLTGVKLEDWLLKVCNKYDDIHLRLFCSNYPKDFDGMLKFLGDLKNVIDVNLMVDEVRDSHIPKIHRLINAGLGIPVIMAIPTDSYSKVTDLAVRRRLDESRVSLDTVLTQEDIKEIIDAYCHPLAEDLFPIIYSLWSGGELNTVSSMLQYVKSQVENFERECGDNLDCFREKLRSSHSLKNPEEDSREMEKMVREVLSSEGKEMGISYVHPRGKRVEANGKFMVVGIFFIKDEQAVLGQVKLMKDDRESDDEINLLPEVRTVEHEKRNYPVGKRFVITNSAKLKVPNSVNKIEISTFEAVRILRGDGEILREIVRPLQDLPGAGRTPVESTA</sequence>
<accession>A0A088E3W9</accession>
<reference evidence="9 10" key="2">
    <citation type="journal article" date="2015" name="Genome Announc.">
        <title>Complete Genome Sequences of Evolved Arsenate-Resistant Metallosphaera sedula Strains.</title>
        <authorList>
            <person name="Ai C."/>
            <person name="McCarthy S."/>
            <person name="Schackwitz W."/>
            <person name="Martin J."/>
            <person name="Lipzen A."/>
            <person name="Blum P."/>
        </authorList>
    </citation>
    <scope>NUCLEOTIDE SEQUENCE [LARGE SCALE GENOMIC DNA]</scope>
    <source>
        <strain evidence="4 10">ARS120-1</strain>
        <strain evidence="5 9">ARS120-2</strain>
        <strain evidence="2 12">ARS50-1</strain>
        <strain evidence="3 11">ARS50-2</strain>
    </source>
</reference>
<dbReference type="EMBL" id="CP012174">
    <property type="protein sequence ID" value="AKV78431.1"/>
    <property type="molecule type" value="Genomic_DNA"/>
</dbReference>
<evidence type="ECO:0000313" key="7">
    <source>
        <dbReference type="Proteomes" id="UP000029084"/>
    </source>
</evidence>
<dbReference type="EMBL" id="CP012173">
    <property type="protein sequence ID" value="AKV76179.1"/>
    <property type="molecule type" value="Genomic_DNA"/>
</dbReference>
<dbReference type="EMBL" id="CP012172">
    <property type="protein sequence ID" value="AKV73940.1"/>
    <property type="molecule type" value="Genomic_DNA"/>
</dbReference>
<dbReference type="Proteomes" id="UP000062475">
    <property type="component" value="Chromosome"/>
</dbReference>
<dbReference type="EMBL" id="CP008822">
    <property type="protein sequence ID" value="AIM27021.1"/>
    <property type="molecule type" value="Genomic_DNA"/>
</dbReference>
<dbReference type="OrthoDB" id="34010at2157"/>
<dbReference type="Proteomes" id="UP000056255">
    <property type="component" value="Chromosome"/>
</dbReference>
<dbReference type="Proteomes" id="UP000062398">
    <property type="component" value="Chromosome"/>
</dbReference>
<dbReference type="PATRIC" id="fig|43687.5.peg.888"/>
<evidence type="ECO:0000313" key="1">
    <source>
        <dbReference type="EMBL" id="AIM27021.1"/>
    </source>
</evidence>
<dbReference type="Proteomes" id="UP000061362">
    <property type="component" value="Chromosome"/>
</dbReference>
<dbReference type="RefSeq" id="WP_012020822.1">
    <property type="nucleotide sequence ID" value="NZ_AP019770.1"/>
</dbReference>
<dbReference type="EMBL" id="CP012176">
    <property type="protein sequence ID" value="AKV82919.1"/>
    <property type="molecule type" value="Genomic_DNA"/>
</dbReference>
<proteinExistence type="predicted"/>
<evidence type="ECO:0000313" key="4">
    <source>
        <dbReference type="EMBL" id="AKV78431.1"/>
    </source>
</evidence>
<evidence type="ECO:0000313" key="12">
    <source>
        <dbReference type="Proteomes" id="UP000068832"/>
    </source>
</evidence>
<evidence type="ECO:0000313" key="2">
    <source>
        <dbReference type="EMBL" id="AKV73940.1"/>
    </source>
</evidence>
<name>A0A088E3W9_9CREN</name>
<dbReference type="EMBL" id="CP012175">
    <property type="protein sequence ID" value="AKV80676.1"/>
    <property type="molecule type" value="Genomic_DNA"/>
</dbReference>
<dbReference type="SUPFAM" id="SSF52540">
    <property type="entry name" value="P-loop containing nucleoside triphosphate hydrolases"/>
    <property type="match status" value="1"/>
</dbReference>
<evidence type="ECO:0000313" key="9">
    <source>
        <dbReference type="Proteomes" id="UP000061362"/>
    </source>
</evidence>
<gene>
    <name evidence="1" type="ORF">HA72_0862</name>
    <name evidence="2" type="ORF">MsedA_0878</name>
    <name evidence="3" type="ORF">MsedB_0879</name>
    <name evidence="4" type="ORF">MsedC_0878</name>
    <name evidence="5" type="ORF">MsedD_0879</name>
    <name evidence="6" type="ORF">MsedE_0878</name>
</gene>
<evidence type="ECO:0000313" key="11">
    <source>
        <dbReference type="Proteomes" id="UP000062475"/>
    </source>
</evidence>
<evidence type="ECO:0000313" key="6">
    <source>
        <dbReference type="EMBL" id="AKV82919.1"/>
    </source>
</evidence>
<evidence type="ECO:0000313" key="3">
    <source>
        <dbReference type="EMBL" id="AKV76179.1"/>
    </source>
</evidence>
<organism evidence="1 7">
    <name type="scientific">Metallosphaera sedula</name>
    <dbReference type="NCBI Taxonomy" id="43687"/>
    <lineage>
        <taxon>Archaea</taxon>
        <taxon>Thermoproteota</taxon>
        <taxon>Thermoprotei</taxon>
        <taxon>Sulfolobales</taxon>
        <taxon>Sulfolobaceae</taxon>
        <taxon>Metallosphaera</taxon>
    </lineage>
</organism>
<dbReference type="OMA" id="IIGQPGM"/>
<dbReference type="Proteomes" id="UP000068832">
    <property type="component" value="Chromosome"/>
</dbReference>
<evidence type="ECO:0000313" key="5">
    <source>
        <dbReference type="EMBL" id="AKV80676.1"/>
    </source>
</evidence>